<comment type="caution">
    <text evidence="2">The sequence shown here is derived from an EMBL/GenBank/DDBJ whole genome shotgun (WGS) entry which is preliminary data.</text>
</comment>
<feature type="compositionally biased region" description="Basic residues" evidence="1">
    <location>
        <begin position="160"/>
        <end position="175"/>
    </location>
</feature>
<feature type="region of interest" description="Disordered" evidence="1">
    <location>
        <begin position="144"/>
        <end position="175"/>
    </location>
</feature>
<accession>A0ABR3DM05</accession>
<evidence type="ECO:0000313" key="3">
    <source>
        <dbReference type="Proteomes" id="UP001451303"/>
    </source>
</evidence>
<name>A0ABR3DM05_NEUIN</name>
<protein>
    <submittedName>
        <fullName evidence="2">Uncharacterized protein</fullName>
    </submittedName>
</protein>
<dbReference type="Proteomes" id="UP001451303">
    <property type="component" value="Unassembled WGS sequence"/>
</dbReference>
<dbReference type="EMBL" id="JAVLET010000002">
    <property type="protein sequence ID" value="KAL0472851.1"/>
    <property type="molecule type" value="Genomic_DNA"/>
</dbReference>
<evidence type="ECO:0000256" key="1">
    <source>
        <dbReference type="SAM" id="MobiDB-lite"/>
    </source>
</evidence>
<reference evidence="2 3" key="1">
    <citation type="submission" date="2023-09" db="EMBL/GenBank/DDBJ databases">
        <title>Multi-omics analysis of a traditional fermented food reveals byproduct-associated fungal strains for waste-to-food upcycling.</title>
        <authorList>
            <consortium name="Lawrence Berkeley National Laboratory"/>
            <person name="Rekdal V.M."/>
            <person name="Villalobos-Escobedo J.M."/>
            <person name="Rodriguez-Valeron N."/>
            <person name="Garcia M.O."/>
            <person name="Vasquez D.P."/>
            <person name="Damayanti I."/>
            <person name="Sorensen P.M."/>
            <person name="Baidoo E.E."/>
            <person name="De Carvalho A.C."/>
            <person name="Riley R."/>
            <person name="Lipzen A."/>
            <person name="He G."/>
            <person name="Yan M."/>
            <person name="Haridas S."/>
            <person name="Daum C."/>
            <person name="Yoshinaga Y."/>
            <person name="Ng V."/>
            <person name="Grigoriev I.V."/>
            <person name="Munk R."/>
            <person name="Nuraida L."/>
            <person name="Wijaya C.H."/>
            <person name="Morales P.-C."/>
            <person name="Keasling J.D."/>
        </authorList>
    </citation>
    <scope>NUCLEOTIDE SEQUENCE [LARGE SCALE GENOMIC DNA]</scope>
    <source>
        <strain evidence="2 3">FGSC 2613</strain>
    </source>
</reference>
<proteinExistence type="predicted"/>
<keyword evidence="3" id="KW-1185">Reference proteome</keyword>
<evidence type="ECO:0000313" key="2">
    <source>
        <dbReference type="EMBL" id="KAL0472851.1"/>
    </source>
</evidence>
<sequence>MADISRSQAFQGLDGHPTKDHMAFKTTFVGHHDAYPIELLKDSSYVFAHDTKVDTHSHDIINHDPLADAEHFADDTRDFGIDKEKIGAYRLFIDDLIDPILLNWENLTNTGAFATGHFPTAISITGNLHIANPDPVSGFNAHLGAKTNGTHPHIANNKKNTPKRRSKKARRAGKKRPGYCTECDIRREKQVQIDDWAAQGILTCTDCIRRPQRAPGKLCTRCFKGDKDEPKFVNPISDSSNTTRDDSIQSIAHATVSNLPVAPAAGSSTLAKCRECKVGTA</sequence>
<organism evidence="2 3">
    <name type="scientific">Neurospora intermedia</name>
    <dbReference type="NCBI Taxonomy" id="5142"/>
    <lineage>
        <taxon>Eukaryota</taxon>
        <taxon>Fungi</taxon>
        <taxon>Dikarya</taxon>
        <taxon>Ascomycota</taxon>
        <taxon>Pezizomycotina</taxon>
        <taxon>Sordariomycetes</taxon>
        <taxon>Sordariomycetidae</taxon>
        <taxon>Sordariales</taxon>
        <taxon>Sordariaceae</taxon>
        <taxon>Neurospora</taxon>
    </lineage>
</organism>
<gene>
    <name evidence="2" type="ORF">QR685DRAFT_569003</name>
</gene>